<comment type="caution">
    <text evidence="1">The sequence shown here is derived from an EMBL/GenBank/DDBJ whole genome shotgun (WGS) entry which is preliminary data.</text>
</comment>
<evidence type="ECO:0000313" key="2">
    <source>
        <dbReference type="Proteomes" id="UP001348641"/>
    </source>
</evidence>
<organism evidence="1 2">
    <name type="scientific">Nocardiopsis tropica</name>
    <dbReference type="NCBI Taxonomy" id="109330"/>
    <lineage>
        <taxon>Bacteria</taxon>
        <taxon>Bacillati</taxon>
        <taxon>Actinomycetota</taxon>
        <taxon>Actinomycetes</taxon>
        <taxon>Streptosporangiales</taxon>
        <taxon>Nocardiopsidaceae</taxon>
        <taxon>Nocardiopsis</taxon>
    </lineage>
</organism>
<evidence type="ECO:0000313" key="1">
    <source>
        <dbReference type="EMBL" id="MEE2051750.1"/>
    </source>
</evidence>
<dbReference type="Proteomes" id="UP001348641">
    <property type="component" value="Unassembled WGS sequence"/>
</dbReference>
<proteinExistence type="predicted"/>
<name>A0ABU7KR22_9ACTN</name>
<accession>A0ABU7KR22</accession>
<protein>
    <recommendedName>
        <fullName evidence="3">DUF1918 domain-containing protein</fullName>
    </recommendedName>
</protein>
<dbReference type="EMBL" id="JAUUCC010000033">
    <property type="protein sequence ID" value="MEE2051750.1"/>
    <property type="molecule type" value="Genomic_DNA"/>
</dbReference>
<dbReference type="RefSeq" id="WP_330158813.1">
    <property type="nucleotide sequence ID" value="NZ_BAAAJA010000049.1"/>
</dbReference>
<evidence type="ECO:0008006" key="3">
    <source>
        <dbReference type="Google" id="ProtNLM"/>
    </source>
</evidence>
<gene>
    <name evidence="1" type="ORF">Q8A49_14715</name>
</gene>
<sequence length="66" mass="7116">MTADQFNALHAVGTAVTVYPGARDGRAIHTRTRSAAYTHQGHTDVVFVEDHGAFIALSHVDVEVAR</sequence>
<reference evidence="1 2" key="1">
    <citation type="submission" date="2023-07" db="EMBL/GenBank/DDBJ databases">
        <authorList>
            <person name="Girao M."/>
            <person name="Carvalho M.F."/>
        </authorList>
    </citation>
    <scope>NUCLEOTIDE SEQUENCE [LARGE SCALE GENOMIC DNA]</scope>
    <source>
        <strain evidence="1 2">66/93</strain>
    </source>
</reference>